<keyword evidence="2" id="KW-0964">Secreted</keyword>
<feature type="transmembrane region" description="Helical" evidence="6">
    <location>
        <begin position="38"/>
        <end position="57"/>
    </location>
</feature>
<keyword evidence="4" id="KW-0572">Peptidoglycan-anchor</keyword>
<evidence type="ECO:0000259" key="7">
    <source>
        <dbReference type="PROSITE" id="PS50847"/>
    </source>
</evidence>
<feature type="transmembrane region" description="Helical" evidence="6">
    <location>
        <begin position="1457"/>
        <end position="1477"/>
    </location>
</feature>
<keyword evidence="3" id="KW-0732">Signal</keyword>
<organism evidence="8 9">
    <name type="scientific">Bifidobacterium adolescentis</name>
    <dbReference type="NCBI Taxonomy" id="1680"/>
    <lineage>
        <taxon>Bacteria</taxon>
        <taxon>Bacillati</taxon>
        <taxon>Actinomycetota</taxon>
        <taxon>Actinomycetes</taxon>
        <taxon>Bifidobacteriales</taxon>
        <taxon>Bifidobacteriaceae</taxon>
        <taxon>Bifidobacterium</taxon>
    </lineage>
</organism>
<feature type="compositionally biased region" description="Gly residues" evidence="5">
    <location>
        <begin position="941"/>
        <end position="952"/>
    </location>
</feature>
<evidence type="ECO:0000256" key="1">
    <source>
        <dbReference type="ARBA" id="ARBA00022512"/>
    </source>
</evidence>
<dbReference type="PROSITE" id="PS50847">
    <property type="entry name" value="GRAM_POS_ANCHORING"/>
    <property type="match status" value="1"/>
</dbReference>
<keyword evidence="6" id="KW-0812">Transmembrane</keyword>
<dbReference type="Proteomes" id="UP001357973">
    <property type="component" value="Chromosome"/>
</dbReference>
<name>A0ABN6ZJB3_BIFAD</name>
<sequence>MRIGDKMRQWRNGAGNAPRHYAGTRSASGCALSRTRSLTAAAIAVAMMATVAVTSLLPTYNAKADTSAEPGICTPQSISLGDDVSASTVDSGVATYVGGNMYVGANNQNNGGTYADLSSTQKIDKSYAVEAEGLTLVNGKLATNGAKTSWSSNGFRFGVVGFGAQFRPQSGSDVLVVAGNSTSNTSNSTGNMWDADNPSKSVSALGGFDNGSTGRAFVQNEGTGNNVTWYSARINGNTSWHLNADKNSFRSNAGRSVWDATATVDADGNKYTNVKFDSVGLNSVKLNDATKDYSTFYADNVLGLSKQLAGLQKSEGVYVADAKVGTAEASQTSTTSATYSDGYYMRHHYNYDGTKNKIQYGFKFDDSGSNAEKLITFTGDADSAGKGSAMQVFNVTADQLSSSGYRGVDFMFTNIPNNASVVINVSGNVDFHTGWRFWWNGLEIGDGYSKAATTDQKTAYSTAAQKIMWNFKNATQVTIRGGVANEGASDNKKTDDDPAAAMLGSILVPNGNFEDHVTTNGRVYVGGDFSMYNPTVAADVAGVNSNGWEGKTASVINMDQERHNLPWNGTLNSSCAVIQINKVDSSKNKLAGTTWGVFKNYADAKAGANALRVVKDGGAFDLDNVDNGTIQIGSLNPEATYYVKEITSANGYQVSDKVYRITAGAGGSTVQNVQESADGTTWTDVEGNQIINVKKGASLEWSKVDGSDPSKVLSGSEWQLTTSDGQTAYQITDSTKSVESVKIYYNGADSPESIMMKDGIPFDLTASVFGTDNKTDGVPQGVAWTATGSVVVDDNGKVTAVNDGNGTVTACSLAATKICATVKVNVPNGTIIKPTPKNSTTFYFKAEGYNSGSTKLHYSFTPDNTSSWKDAVMTSAEGCTGYLTVTIENPDLKVVTYLFYQGSNWYHKDNSSDENFATDANQTVATVENYGAVSTAPSGCSTGGGSGSGGSTTTGTVTISGPTEVGLNKSIELTATTDPANDTITSWSSGDTSVATVTSDGKNATVVGRKAGRSTITVATSSNAMASVTITVRDDSTINVYFQKSTVNWKEYYLHYQPKTGTNWPAVKMTDAGDCSGYVVASILKANVVANHGYYFRNGASPNSDGWYNSNGQNAEGDQFKFWSGTYTDMYVNTNSDKQPTKPKSCHVASSAAKVRARVSTAVLKSSKTDVIAVNDAEGSGTSAAPIVYSCGDALGKCDMDTRAGYFKVVDLEDGTYTLTEMVAPNGYSIAGPYTVTITTTNGVTSVSIKNANGGSIANSKIPNTRNTGTISWNKVSSDSNNGKKLSGSEWKLTKTKNFGWNATTGKAEYADIASDQQKPIAITDCVPAENKAAAETTCSAPAGAAEGRPYDVDPAAGQFKLEGLDWGTYTLVETKAPDGYDVDSTVRTFTFGPVEGSDVTGNWNSNSVAEGTADKTGAFTTADKTYDSDVFNFAVGGIKNQPGVVLPATGGTGNSWIYAAALVAALIGVVAAGMALKVRRRQ</sequence>
<dbReference type="NCBIfam" id="TIGR01167">
    <property type="entry name" value="LPXTG_anchor"/>
    <property type="match status" value="1"/>
</dbReference>
<keyword evidence="9" id="KW-1185">Reference proteome</keyword>
<evidence type="ECO:0000313" key="8">
    <source>
        <dbReference type="EMBL" id="BEK83845.1"/>
    </source>
</evidence>
<evidence type="ECO:0000313" key="9">
    <source>
        <dbReference type="Proteomes" id="UP001357973"/>
    </source>
</evidence>
<evidence type="ECO:0000256" key="3">
    <source>
        <dbReference type="ARBA" id="ARBA00022729"/>
    </source>
</evidence>
<dbReference type="InterPro" id="IPR013783">
    <property type="entry name" value="Ig-like_fold"/>
</dbReference>
<dbReference type="Pfam" id="PF17802">
    <property type="entry name" value="SpaA"/>
    <property type="match status" value="3"/>
</dbReference>
<protein>
    <recommendedName>
        <fullName evidence="7">Gram-positive cocci surface proteins LPxTG domain-containing protein</fullName>
    </recommendedName>
</protein>
<keyword evidence="6" id="KW-0472">Membrane</keyword>
<dbReference type="Gene3D" id="2.60.40.10">
    <property type="entry name" value="Immunoglobulins"/>
    <property type="match status" value="3"/>
</dbReference>
<dbReference type="InterPro" id="IPR019931">
    <property type="entry name" value="LPXTG_anchor"/>
</dbReference>
<feature type="domain" description="Gram-positive cocci surface proteins LPxTG" evidence="7">
    <location>
        <begin position="1447"/>
        <end position="1483"/>
    </location>
</feature>
<evidence type="ECO:0000256" key="5">
    <source>
        <dbReference type="SAM" id="MobiDB-lite"/>
    </source>
</evidence>
<proteinExistence type="predicted"/>
<dbReference type="SUPFAM" id="SSF49373">
    <property type="entry name" value="Invasin/intimin cell-adhesion fragments"/>
    <property type="match status" value="1"/>
</dbReference>
<dbReference type="Gene3D" id="2.60.40.1080">
    <property type="match status" value="2"/>
</dbReference>
<dbReference type="InterPro" id="IPR008964">
    <property type="entry name" value="Invasin/intimin_cell_adhesion"/>
</dbReference>
<accession>A0ABN6ZJB3</accession>
<keyword evidence="6" id="KW-1133">Transmembrane helix</keyword>
<reference evidence="8 9" key="1">
    <citation type="submission" date="2023-06" db="EMBL/GenBank/DDBJ databases">
        <title>Complete Genome Sequences of Bifidobacterium faecale strain JCM19861T was isolated from human faeces by Jung-Hye Choi et al. (2014).</title>
        <authorList>
            <person name="Okuhama S."/>
            <person name="Takahashi H."/>
            <person name="Imaizumi K."/>
            <person name="Nakayama S."/>
            <person name="Ogata Y."/>
            <person name="Suda W."/>
        </authorList>
    </citation>
    <scope>NUCLEOTIDE SEQUENCE [LARGE SCALE GENOMIC DNA]</scope>
    <source>
        <strain evidence="8 9">JCM 19861</strain>
    </source>
</reference>
<dbReference type="EMBL" id="AP028457">
    <property type="protein sequence ID" value="BEK83845.1"/>
    <property type="molecule type" value="Genomic_DNA"/>
</dbReference>
<evidence type="ECO:0000256" key="6">
    <source>
        <dbReference type="SAM" id="Phobius"/>
    </source>
</evidence>
<evidence type="ECO:0000256" key="4">
    <source>
        <dbReference type="ARBA" id="ARBA00023088"/>
    </source>
</evidence>
<feature type="region of interest" description="Disordered" evidence="5">
    <location>
        <begin position="1"/>
        <end position="21"/>
    </location>
</feature>
<keyword evidence="1" id="KW-0134">Cell wall</keyword>
<dbReference type="InterPro" id="IPR041033">
    <property type="entry name" value="SpaA_PFL_dom_1"/>
</dbReference>
<gene>
    <name evidence="8" type="ORF">B19861_17870</name>
</gene>
<evidence type="ECO:0000256" key="2">
    <source>
        <dbReference type="ARBA" id="ARBA00022525"/>
    </source>
</evidence>
<feature type="region of interest" description="Disordered" evidence="5">
    <location>
        <begin position="937"/>
        <end position="956"/>
    </location>
</feature>